<evidence type="ECO:0000313" key="6">
    <source>
        <dbReference type="Proteomes" id="UP001056429"/>
    </source>
</evidence>
<dbReference type="Proteomes" id="UP001056429">
    <property type="component" value="Unassembled WGS sequence"/>
</dbReference>
<dbReference type="GO" id="GO:1904047">
    <property type="term" value="F:S-adenosyl-L-methionine binding"/>
    <property type="evidence" value="ECO:0007669"/>
    <property type="project" value="TreeGrafter"/>
</dbReference>
<sequence>MSKSFYSRPDIYDITYSEKIEEVLSKYYSTIFDGKEIKTIFDCSFGTGNLSFVLSKMGYELSGSDISNDMLDTAKEKMNSKGLEIDLTQCDFRELSSKIHKTFDCVLSTGNSLAHVNNMDVKKTLSEMSKLVKKNGYIHIDTRNWDRILNMKQRFYYYNPAFKGDERINLMQVWDYNPDETMTFNILYSFEKDNRIIRREEFTEIYYPLKKELIVETLKSLGFHDFQINSFAIINDMKFEDMEWYSIIAQKG</sequence>
<organism evidence="5 6">
    <name type="scientific">Oceanirhabdus seepicola</name>
    <dbReference type="NCBI Taxonomy" id="2828781"/>
    <lineage>
        <taxon>Bacteria</taxon>
        <taxon>Bacillati</taxon>
        <taxon>Bacillota</taxon>
        <taxon>Clostridia</taxon>
        <taxon>Eubacteriales</taxon>
        <taxon>Clostridiaceae</taxon>
        <taxon>Oceanirhabdus</taxon>
    </lineage>
</organism>
<dbReference type="InterPro" id="IPR041698">
    <property type="entry name" value="Methyltransf_25"/>
</dbReference>
<evidence type="ECO:0000256" key="1">
    <source>
        <dbReference type="ARBA" id="ARBA00022603"/>
    </source>
</evidence>
<dbReference type="AlphaFoldDB" id="A0A9J6NXK7"/>
<dbReference type="GO" id="GO:0032259">
    <property type="term" value="P:methylation"/>
    <property type="evidence" value="ECO:0007669"/>
    <property type="project" value="UniProtKB-KW"/>
</dbReference>
<name>A0A9J6NXK7_9CLOT</name>
<evidence type="ECO:0000313" key="5">
    <source>
        <dbReference type="EMBL" id="MCM1988995.1"/>
    </source>
</evidence>
<evidence type="ECO:0000256" key="3">
    <source>
        <dbReference type="ARBA" id="ARBA00022691"/>
    </source>
</evidence>
<dbReference type="SUPFAM" id="SSF53335">
    <property type="entry name" value="S-adenosyl-L-methionine-dependent methyltransferases"/>
    <property type="match status" value="1"/>
</dbReference>
<keyword evidence="6" id="KW-1185">Reference proteome</keyword>
<accession>A0A9J6NXK7</accession>
<proteinExistence type="predicted"/>
<gene>
    <name evidence="5" type="ORF">KDK92_04520</name>
</gene>
<dbReference type="Gene3D" id="2.20.25.110">
    <property type="entry name" value="S-adenosyl-L-methionine-dependent methyltransferases"/>
    <property type="match status" value="1"/>
</dbReference>
<dbReference type="Pfam" id="PF13649">
    <property type="entry name" value="Methyltransf_25"/>
    <property type="match status" value="1"/>
</dbReference>
<dbReference type="GO" id="GO:0051289">
    <property type="term" value="P:protein homotetramerization"/>
    <property type="evidence" value="ECO:0007669"/>
    <property type="project" value="TreeGrafter"/>
</dbReference>
<dbReference type="PANTHER" id="PTHR16458">
    <property type="entry name" value="GLYCINE N-METHYLTRANSFERASE"/>
    <property type="match status" value="1"/>
</dbReference>
<dbReference type="GO" id="GO:0006111">
    <property type="term" value="P:regulation of gluconeogenesis"/>
    <property type="evidence" value="ECO:0007669"/>
    <property type="project" value="TreeGrafter"/>
</dbReference>
<dbReference type="EMBL" id="JAGSOJ010000001">
    <property type="protein sequence ID" value="MCM1988995.1"/>
    <property type="molecule type" value="Genomic_DNA"/>
</dbReference>
<protein>
    <submittedName>
        <fullName evidence="5">Class I SAM-dependent methyltransferase</fullName>
    </submittedName>
</protein>
<dbReference type="GO" id="GO:1901052">
    <property type="term" value="P:sarcosine metabolic process"/>
    <property type="evidence" value="ECO:0007669"/>
    <property type="project" value="TreeGrafter"/>
</dbReference>
<keyword evidence="1 5" id="KW-0489">Methyltransferase</keyword>
<dbReference type="GO" id="GO:0006730">
    <property type="term" value="P:one-carbon metabolic process"/>
    <property type="evidence" value="ECO:0007669"/>
    <property type="project" value="TreeGrafter"/>
</dbReference>
<reference evidence="5" key="2">
    <citation type="submission" date="2021-04" db="EMBL/GenBank/DDBJ databases">
        <authorList>
            <person name="Dong X."/>
        </authorList>
    </citation>
    <scope>NUCLEOTIDE SEQUENCE</scope>
    <source>
        <strain evidence="5">ZWT</strain>
    </source>
</reference>
<dbReference type="PANTHER" id="PTHR16458:SF2">
    <property type="entry name" value="GLYCINE N-METHYLTRANSFERASE"/>
    <property type="match status" value="1"/>
</dbReference>
<dbReference type="GO" id="GO:0042802">
    <property type="term" value="F:identical protein binding"/>
    <property type="evidence" value="ECO:0007669"/>
    <property type="project" value="TreeGrafter"/>
</dbReference>
<dbReference type="Gene3D" id="3.40.50.150">
    <property type="entry name" value="Vaccinia Virus protein VP39"/>
    <property type="match status" value="1"/>
</dbReference>
<dbReference type="RefSeq" id="WP_250857861.1">
    <property type="nucleotide sequence ID" value="NZ_JAGSOJ010000001.1"/>
</dbReference>
<keyword evidence="2" id="KW-0808">Transferase</keyword>
<comment type="caution">
    <text evidence="5">The sequence shown here is derived from an EMBL/GenBank/DDBJ whole genome shotgun (WGS) entry which is preliminary data.</text>
</comment>
<feature type="domain" description="Methyltransferase" evidence="4">
    <location>
        <begin position="40"/>
        <end position="136"/>
    </location>
</feature>
<dbReference type="GO" id="GO:0005829">
    <property type="term" value="C:cytosol"/>
    <property type="evidence" value="ECO:0007669"/>
    <property type="project" value="TreeGrafter"/>
</dbReference>
<dbReference type="GO" id="GO:0016594">
    <property type="term" value="F:glycine binding"/>
    <property type="evidence" value="ECO:0007669"/>
    <property type="project" value="TreeGrafter"/>
</dbReference>
<evidence type="ECO:0000259" key="4">
    <source>
        <dbReference type="Pfam" id="PF13649"/>
    </source>
</evidence>
<evidence type="ECO:0000256" key="2">
    <source>
        <dbReference type="ARBA" id="ARBA00022679"/>
    </source>
</evidence>
<dbReference type="GO" id="GO:0046498">
    <property type="term" value="P:S-adenosylhomocysteine metabolic process"/>
    <property type="evidence" value="ECO:0007669"/>
    <property type="project" value="TreeGrafter"/>
</dbReference>
<dbReference type="GO" id="GO:0046500">
    <property type="term" value="P:S-adenosylmethionine metabolic process"/>
    <property type="evidence" value="ECO:0007669"/>
    <property type="project" value="TreeGrafter"/>
</dbReference>
<dbReference type="GO" id="GO:0017174">
    <property type="term" value="F:glycine N-methyltransferase activity"/>
    <property type="evidence" value="ECO:0007669"/>
    <property type="project" value="InterPro"/>
</dbReference>
<dbReference type="InterPro" id="IPR029063">
    <property type="entry name" value="SAM-dependent_MTases_sf"/>
</dbReference>
<reference evidence="5" key="1">
    <citation type="journal article" date="2021" name="mSystems">
        <title>Bacteria and Archaea Synergistically Convert Glycine Betaine to Biogenic Methane in the Formosa Cold Seep of the South China Sea.</title>
        <authorList>
            <person name="Li L."/>
            <person name="Zhang W."/>
            <person name="Zhang S."/>
            <person name="Song L."/>
            <person name="Sun Q."/>
            <person name="Zhang H."/>
            <person name="Xiang H."/>
            <person name="Dong X."/>
        </authorList>
    </citation>
    <scope>NUCLEOTIDE SEQUENCE</scope>
    <source>
        <strain evidence="5">ZWT</strain>
    </source>
</reference>
<dbReference type="InterPro" id="IPR014369">
    <property type="entry name" value="Gly/Sar_N_MeTrfase"/>
</dbReference>
<dbReference type="CDD" id="cd02440">
    <property type="entry name" value="AdoMet_MTases"/>
    <property type="match status" value="1"/>
</dbReference>
<keyword evidence="3" id="KW-0949">S-adenosyl-L-methionine</keyword>